<dbReference type="EMBL" id="BSDY01000012">
    <property type="protein sequence ID" value="GLI57072.1"/>
    <property type="molecule type" value="Genomic_DNA"/>
</dbReference>
<dbReference type="PANTHER" id="PTHR41771">
    <property type="entry name" value="MEMBRANE PROTEIN-RELATED"/>
    <property type="match status" value="1"/>
</dbReference>
<dbReference type="PANTHER" id="PTHR41771:SF1">
    <property type="entry name" value="MEMBRANE PROTEIN"/>
    <property type="match status" value="1"/>
</dbReference>
<evidence type="ECO:0000256" key="1">
    <source>
        <dbReference type="SAM" id="Phobius"/>
    </source>
</evidence>
<sequence length="372" mass="41087">MVSKNTFNLGVILSIVAIITLSIYLNRESKVEKHFNYHYSKGVVLEVKEEKIEPHDLYPSRKIGRQELLVKITQGKYKDRTFDVTNYISAERNYIAYPGMKAVFTLRENGDDLGIWLYSYKSEGWIYLLGGVFLGVILLLSGKRGLESILALAFTSTVVFFVLIPLLFSGRDPIFWSILLSAIITGISLILIGDFDKKTMAAIAGTLSGIIIAGIMAYTFGRLAKLSNTYLEYGDQLLYLSSKFPVKFDGLIFTGILIASLGAVMDVAMSIASAAYELAEASKPSQKELFISSMNIGRDIMGTMTNTLILAFTGGALNMLLMIWGFRMGYTQVMNMPVFATEVIQALSGSIGIVLTVPFTAAISAYLYSRRD</sequence>
<feature type="transmembrane region" description="Helical" evidence="1">
    <location>
        <begin position="346"/>
        <end position="368"/>
    </location>
</feature>
<feature type="transmembrane region" description="Helical" evidence="1">
    <location>
        <begin position="7"/>
        <end position="25"/>
    </location>
</feature>
<feature type="transmembrane region" description="Helical" evidence="1">
    <location>
        <begin position="174"/>
        <end position="193"/>
    </location>
</feature>
<evidence type="ECO:0000313" key="2">
    <source>
        <dbReference type="EMBL" id="GLI57072.1"/>
    </source>
</evidence>
<keyword evidence="1" id="KW-1133">Transmembrane helix</keyword>
<comment type="caution">
    <text evidence="2">The sequence shown here is derived from an EMBL/GenBank/DDBJ whole genome shotgun (WGS) entry which is preliminary data.</text>
</comment>
<dbReference type="AlphaFoldDB" id="A0A9W6GNZ9"/>
<keyword evidence="1" id="KW-0472">Membrane</keyword>
<evidence type="ECO:0008006" key="4">
    <source>
        <dbReference type="Google" id="ProtNLM"/>
    </source>
</evidence>
<proteinExistence type="predicted"/>
<dbReference type="Proteomes" id="UP001144471">
    <property type="component" value="Unassembled WGS sequence"/>
</dbReference>
<feature type="transmembrane region" description="Helical" evidence="1">
    <location>
        <begin position="300"/>
        <end position="326"/>
    </location>
</feature>
<feature type="transmembrane region" description="Helical" evidence="1">
    <location>
        <begin position="200"/>
        <end position="221"/>
    </location>
</feature>
<feature type="transmembrane region" description="Helical" evidence="1">
    <location>
        <begin position="251"/>
        <end position="279"/>
    </location>
</feature>
<reference evidence="2" key="1">
    <citation type="submission" date="2022-12" db="EMBL/GenBank/DDBJ databases">
        <title>Reference genome sequencing for broad-spectrum identification of bacterial and archaeal isolates by mass spectrometry.</title>
        <authorList>
            <person name="Sekiguchi Y."/>
            <person name="Tourlousse D.M."/>
        </authorList>
    </citation>
    <scope>NUCLEOTIDE SEQUENCE</scope>
    <source>
        <strain evidence="2">10succ1</strain>
    </source>
</reference>
<accession>A0A9W6GNZ9</accession>
<feature type="transmembrane region" description="Helical" evidence="1">
    <location>
        <begin position="124"/>
        <end position="142"/>
    </location>
</feature>
<keyword evidence="3" id="KW-1185">Reference proteome</keyword>
<gene>
    <name evidence="2" type="ORF">PM10SUCC1_25860</name>
</gene>
<organism evidence="2 3">
    <name type="scientific">Propionigenium maris DSM 9537</name>
    <dbReference type="NCBI Taxonomy" id="1123000"/>
    <lineage>
        <taxon>Bacteria</taxon>
        <taxon>Fusobacteriati</taxon>
        <taxon>Fusobacteriota</taxon>
        <taxon>Fusobacteriia</taxon>
        <taxon>Fusobacteriales</taxon>
        <taxon>Fusobacteriaceae</taxon>
        <taxon>Propionigenium</taxon>
    </lineage>
</organism>
<dbReference type="RefSeq" id="WP_281836524.1">
    <property type="nucleotide sequence ID" value="NZ_BSDY01000012.1"/>
</dbReference>
<dbReference type="Pfam" id="PF07907">
    <property type="entry name" value="YibE_F"/>
    <property type="match status" value="1"/>
</dbReference>
<feature type="transmembrane region" description="Helical" evidence="1">
    <location>
        <begin position="149"/>
        <end position="168"/>
    </location>
</feature>
<name>A0A9W6GNZ9_9FUSO</name>
<keyword evidence="1" id="KW-0812">Transmembrane</keyword>
<evidence type="ECO:0000313" key="3">
    <source>
        <dbReference type="Proteomes" id="UP001144471"/>
    </source>
</evidence>
<dbReference type="InterPro" id="IPR012507">
    <property type="entry name" value="YibE_F"/>
</dbReference>
<protein>
    <recommendedName>
        <fullName evidence="4">YibE/F-like protein</fullName>
    </recommendedName>
</protein>